<dbReference type="SUPFAM" id="SSF56601">
    <property type="entry name" value="beta-lactamase/transpeptidase-like"/>
    <property type="match status" value="1"/>
</dbReference>
<comment type="similarity">
    <text evidence="2">In the N-terminal section; belongs to the glycosyltransferase 51 family.</text>
</comment>
<comment type="catalytic activity">
    <reaction evidence="12">
        <text>Preferential cleavage: (Ac)2-L-Lys-D-Ala-|-D-Ala. Also transpeptidation of peptidyl-alanyl moieties that are N-acyl substituents of D-alanine.</text>
        <dbReference type="EC" id="3.4.16.4"/>
    </reaction>
</comment>
<evidence type="ECO:0000256" key="3">
    <source>
        <dbReference type="ARBA" id="ARBA00022645"/>
    </source>
</evidence>
<feature type="compositionally biased region" description="Low complexity" evidence="14">
    <location>
        <begin position="799"/>
        <end position="826"/>
    </location>
</feature>
<dbReference type="GO" id="GO:0008955">
    <property type="term" value="F:peptidoglycan glycosyltransferase activity"/>
    <property type="evidence" value="ECO:0007669"/>
    <property type="project" value="UniProtKB-EC"/>
</dbReference>
<dbReference type="RefSeq" id="WP_078755318.1">
    <property type="nucleotide sequence ID" value="NZ_FUWO01000003.1"/>
</dbReference>
<keyword evidence="6" id="KW-0808">Transferase</keyword>
<dbReference type="GO" id="GO:0008360">
    <property type="term" value="P:regulation of cell shape"/>
    <property type="evidence" value="ECO:0007669"/>
    <property type="project" value="UniProtKB-KW"/>
</dbReference>
<dbReference type="PANTHER" id="PTHR32282">
    <property type="entry name" value="BINDING PROTEIN TRANSPEPTIDASE, PUTATIVE-RELATED"/>
    <property type="match status" value="1"/>
</dbReference>
<dbReference type="InterPro" id="IPR001460">
    <property type="entry name" value="PCN-bd_Tpept"/>
</dbReference>
<keyword evidence="15" id="KW-1133">Transmembrane helix</keyword>
<keyword evidence="10" id="KW-0511">Multifunctional enzyme</keyword>
<feature type="domain" description="Glycosyl transferase family 51" evidence="17">
    <location>
        <begin position="79"/>
        <end position="256"/>
    </location>
</feature>
<evidence type="ECO:0000256" key="9">
    <source>
        <dbReference type="ARBA" id="ARBA00022984"/>
    </source>
</evidence>
<dbReference type="GO" id="GO:0009252">
    <property type="term" value="P:peptidoglycan biosynthetic process"/>
    <property type="evidence" value="ECO:0007669"/>
    <property type="project" value="UniProtKB-KW"/>
</dbReference>
<feature type="region of interest" description="Disordered" evidence="14">
    <location>
        <begin position="788"/>
        <end position="826"/>
    </location>
</feature>
<dbReference type="Gene3D" id="1.10.3810.10">
    <property type="entry name" value="Biosynthetic peptidoglycan transglycosylase-like"/>
    <property type="match status" value="1"/>
</dbReference>
<evidence type="ECO:0000256" key="11">
    <source>
        <dbReference type="ARBA" id="ARBA00023316"/>
    </source>
</evidence>
<keyword evidence="5" id="KW-0328">Glycosyltransferase</keyword>
<evidence type="ECO:0000256" key="15">
    <source>
        <dbReference type="SAM" id="Phobius"/>
    </source>
</evidence>
<dbReference type="OrthoDB" id="9766909at2"/>
<dbReference type="PANTHER" id="PTHR32282:SF29">
    <property type="entry name" value="PENICILLIN-BINDING PROTEIN 1A"/>
    <property type="match status" value="1"/>
</dbReference>
<keyword evidence="11" id="KW-0961">Cell wall biogenesis/degradation</keyword>
<dbReference type="STRING" id="1121925.SAMN02746011_00484"/>
<dbReference type="NCBIfam" id="TIGR02074">
    <property type="entry name" value="PBP_1a_fam"/>
    <property type="match status" value="1"/>
</dbReference>
<protein>
    <submittedName>
        <fullName evidence="18">Penicillin-binding protein 1A</fullName>
    </submittedName>
</protein>
<dbReference type="GO" id="GO:0006508">
    <property type="term" value="P:proteolysis"/>
    <property type="evidence" value="ECO:0007669"/>
    <property type="project" value="UniProtKB-KW"/>
</dbReference>
<evidence type="ECO:0000256" key="14">
    <source>
        <dbReference type="SAM" id="MobiDB-lite"/>
    </source>
</evidence>
<sequence length="826" mass="91514">MATGSRVERKKYQNRKKQSPRKNKGKNWLKRIFIVLVALFFLVMIGGASLFGYYAMNAPQISGEDLRGQVSSKIYDQNGELIKTLGGQNRELMTDGEIPKVLEVAVLAIEDSRFYSHHGIDPIRIVGALLANLRAGQLREGGSTITQQLIKLSVFSTDFTDQTLERKAQEAWLSLQIEQKYSKEEILTLYLNKLFYSNNVYGAKTAAKRFFNKELADLTLAEAALLAGLPQAPSDYDPYSYPEAAKERRDLVLSVMYDRGLISQSDYQTAVDTSIESMLVPLDNNTIDDIDYVIDAYLDVVAKEVQEKSNINIFTDGVEVYTNLNLDAQKKLYQTVNDNDAVVFPDNNMQTAVSVIDVSTGALQAIAGGRKQDVVLGLNRANTLNRSIGSTMKPLSAYGPAIEYLNYSTGQLVVDEPMTYSNGDEIYNFDFEYKGKMTIREALAGSRNITALKMLQKVGLDNAYAFLQKLEINILNNNQKELVEANAIGGEVTPIQLSGAYAAIANYGQYNRPYTVNKIITAAGTEEVYETVSQQAMKDSTAYMLTDILKGVPGTFATASGIDNIIHAGKTGTTNYTKDQLTQLGLDESTYAAPDAWYVGFTPQYAIATWVGYDNPYESGNYLTLEQTRIPQLIYKEMMTYLMKNVPITDWQKPRSVTEVEIEKYTDPIMLPGPYTPQEARSKELFVADSNIPTTESIAYGQYVNAPTAFDANYNQEAQQIEAYWQGHLDQNAVYQLSLNDSVIYTGTNTSFTISAPATSGQYVLKLRIVNGNSASDTLVITLTLSEATTESTEETTTGEETTAPEQTAPETTPEATETVTEEPTQ</sequence>
<evidence type="ECO:0000259" key="16">
    <source>
        <dbReference type="Pfam" id="PF00905"/>
    </source>
</evidence>
<dbReference type="GO" id="GO:0008658">
    <property type="term" value="F:penicillin binding"/>
    <property type="evidence" value="ECO:0007669"/>
    <property type="project" value="InterPro"/>
</dbReference>
<dbReference type="Pfam" id="PF00912">
    <property type="entry name" value="Transgly"/>
    <property type="match status" value="1"/>
</dbReference>
<keyword evidence="19" id="KW-1185">Reference proteome</keyword>
<feature type="compositionally biased region" description="Basic residues" evidence="14">
    <location>
        <begin position="12"/>
        <end position="23"/>
    </location>
</feature>
<dbReference type="SUPFAM" id="SSF53955">
    <property type="entry name" value="Lysozyme-like"/>
    <property type="match status" value="1"/>
</dbReference>
<evidence type="ECO:0000256" key="4">
    <source>
        <dbReference type="ARBA" id="ARBA00022670"/>
    </source>
</evidence>
<dbReference type="InterPro" id="IPR001264">
    <property type="entry name" value="Glyco_trans_51"/>
</dbReference>
<evidence type="ECO:0000313" key="19">
    <source>
        <dbReference type="Proteomes" id="UP000189941"/>
    </source>
</evidence>
<evidence type="ECO:0000256" key="12">
    <source>
        <dbReference type="ARBA" id="ARBA00034000"/>
    </source>
</evidence>
<dbReference type="InterPro" id="IPR023346">
    <property type="entry name" value="Lysozyme-like_dom_sf"/>
</dbReference>
<evidence type="ECO:0000256" key="1">
    <source>
        <dbReference type="ARBA" id="ARBA00007090"/>
    </source>
</evidence>
<keyword evidence="3" id="KW-0121">Carboxypeptidase</keyword>
<dbReference type="FunFam" id="1.10.3810.10:FF:000001">
    <property type="entry name" value="Penicillin-binding protein 1A"/>
    <property type="match status" value="1"/>
</dbReference>
<keyword evidence="15" id="KW-0812">Transmembrane</keyword>
<dbReference type="Gene3D" id="3.40.710.10">
    <property type="entry name" value="DD-peptidase/beta-lactamase superfamily"/>
    <property type="match status" value="1"/>
</dbReference>
<evidence type="ECO:0000256" key="10">
    <source>
        <dbReference type="ARBA" id="ARBA00023268"/>
    </source>
</evidence>
<dbReference type="InterPro" id="IPR050396">
    <property type="entry name" value="Glycosyltr_51/Transpeptidase"/>
</dbReference>
<evidence type="ECO:0000256" key="8">
    <source>
        <dbReference type="ARBA" id="ARBA00022960"/>
    </source>
</evidence>
<gene>
    <name evidence="18" type="ORF">SAMN02746011_00484</name>
</gene>
<organism evidence="18 19">
    <name type="scientific">Globicatella sulfidifaciens DSM 15739</name>
    <dbReference type="NCBI Taxonomy" id="1121925"/>
    <lineage>
        <taxon>Bacteria</taxon>
        <taxon>Bacillati</taxon>
        <taxon>Bacillota</taxon>
        <taxon>Bacilli</taxon>
        <taxon>Lactobacillales</taxon>
        <taxon>Aerococcaceae</taxon>
        <taxon>Globicatella</taxon>
    </lineage>
</organism>
<dbReference type="GO" id="GO:0009002">
    <property type="term" value="F:serine-type D-Ala-D-Ala carboxypeptidase activity"/>
    <property type="evidence" value="ECO:0007669"/>
    <property type="project" value="UniProtKB-EC"/>
</dbReference>
<evidence type="ECO:0000256" key="5">
    <source>
        <dbReference type="ARBA" id="ARBA00022676"/>
    </source>
</evidence>
<feature type="domain" description="Penicillin-binding protein transpeptidase" evidence="16">
    <location>
        <begin position="352"/>
        <end position="610"/>
    </location>
</feature>
<evidence type="ECO:0000313" key="18">
    <source>
        <dbReference type="EMBL" id="SJZ35698.1"/>
    </source>
</evidence>
<dbReference type="EMBL" id="FUWO01000003">
    <property type="protein sequence ID" value="SJZ35698.1"/>
    <property type="molecule type" value="Genomic_DNA"/>
</dbReference>
<comment type="similarity">
    <text evidence="1">In the C-terminal section; belongs to the transpeptidase family.</text>
</comment>
<keyword evidence="7" id="KW-0378">Hydrolase</keyword>
<evidence type="ECO:0000259" key="17">
    <source>
        <dbReference type="Pfam" id="PF00912"/>
    </source>
</evidence>
<evidence type="ECO:0000256" key="6">
    <source>
        <dbReference type="ARBA" id="ARBA00022679"/>
    </source>
</evidence>
<dbReference type="InterPro" id="IPR012338">
    <property type="entry name" value="Beta-lactam/transpept-like"/>
</dbReference>
<keyword evidence="8" id="KW-0133">Cell shape</keyword>
<dbReference type="Pfam" id="PF00905">
    <property type="entry name" value="Transpeptidase"/>
    <property type="match status" value="1"/>
</dbReference>
<proteinExistence type="inferred from homology"/>
<keyword evidence="15" id="KW-0472">Membrane</keyword>
<dbReference type="GO" id="GO:0030288">
    <property type="term" value="C:outer membrane-bounded periplasmic space"/>
    <property type="evidence" value="ECO:0007669"/>
    <property type="project" value="TreeGrafter"/>
</dbReference>
<reference evidence="19" key="1">
    <citation type="submission" date="2017-02" db="EMBL/GenBank/DDBJ databases">
        <authorList>
            <person name="Varghese N."/>
            <person name="Submissions S."/>
        </authorList>
    </citation>
    <scope>NUCLEOTIDE SEQUENCE [LARGE SCALE GENOMIC DNA]</scope>
    <source>
        <strain evidence="19">DSM 15739</strain>
    </source>
</reference>
<dbReference type="Proteomes" id="UP000189941">
    <property type="component" value="Unassembled WGS sequence"/>
</dbReference>
<feature type="compositionally biased region" description="Basic and acidic residues" evidence="14">
    <location>
        <begin position="1"/>
        <end position="11"/>
    </location>
</feature>
<keyword evidence="4" id="KW-0645">Protease</keyword>
<feature type="region of interest" description="Disordered" evidence="14">
    <location>
        <begin position="1"/>
        <end position="23"/>
    </location>
</feature>
<feature type="transmembrane region" description="Helical" evidence="15">
    <location>
        <begin position="32"/>
        <end position="56"/>
    </location>
</feature>
<keyword evidence="9" id="KW-0573">Peptidoglycan synthesis</keyword>
<dbReference type="InterPro" id="IPR036950">
    <property type="entry name" value="PBP_transglycosylase"/>
</dbReference>
<evidence type="ECO:0000256" key="7">
    <source>
        <dbReference type="ARBA" id="ARBA00022801"/>
    </source>
</evidence>
<dbReference type="AlphaFoldDB" id="A0A1T4JZY1"/>
<dbReference type="GO" id="GO:0071555">
    <property type="term" value="P:cell wall organization"/>
    <property type="evidence" value="ECO:0007669"/>
    <property type="project" value="UniProtKB-KW"/>
</dbReference>
<accession>A0A1T4JZY1</accession>
<evidence type="ECO:0000256" key="13">
    <source>
        <dbReference type="ARBA" id="ARBA00049902"/>
    </source>
</evidence>
<evidence type="ECO:0000256" key="2">
    <source>
        <dbReference type="ARBA" id="ARBA00007739"/>
    </source>
</evidence>
<comment type="catalytic activity">
    <reaction evidence="13">
        <text>[GlcNAc-(1-&gt;4)-Mur2Ac(oyl-L-Ala-gamma-D-Glu-L-Lys-D-Ala-D-Ala)](n)-di-trans,octa-cis-undecaprenyl diphosphate + beta-D-GlcNAc-(1-&gt;4)-Mur2Ac(oyl-L-Ala-gamma-D-Glu-L-Lys-D-Ala-D-Ala)-di-trans,octa-cis-undecaprenyl diphosphate = [GlcNAc-(1-&gt;4)-Mur2Ac(oyl-L-Ala-gamma-D-Glu-L-Lys-D-Ala-D-Ala)](n+1)-di-trans,octa-cis-undecaprenyl diphosphate + di-trans,octa-cis-undecaprenyl diphosphate + H(+)</text>
        <dbReference type="Rhea" id="RHEA:23708"/>
        <dbReference type="Rhea" id="RHEA-COMP:9602"/>
        <dbReference type="Rhea" id="RHEA-COMP:9603"/>
        <dbReference type="ChEBI" id="CHEBI:15378"/>
        <dbReference type="ChEBI" id="CHEBI:58405"/>
        <dbReference type="ChEBI" id="CHEBI:60033"/>
        <dbReference type="ChEBI" id="CHEBI:78435"/>
        <dbReference type="EC" id="2.4.99.28"/>
    </reaction>
</comment>
<name>A0A1T4JZY1_9LACT</name>